<dbReference type="PANTHER" id="PTHR31371">
    <property type="entry name" value="BNAC09G50660D PROTEIN"/>
    <property type="match status" value="1"/>
</dbReference>
<proteinExistence type="predicted"/>
<dbReference type="GO" id="GO:0045927">
    <property type="term" value="P:positive regulation of growth"/>
    <property type="evidence" value="ECO:0007669"/>
    <property type="project" value="InterPro"/>
</dbReference>
<evidence type="ECO:0000259" key="2">
    <source>
        <dbReference type="Pfam" id="PF11961"/>
    </source>
</evidence>
<dbReference type="STRING" id="1088818.A0A2I0AAA5"/>
<dbReference type="Proteomes" id="UP000236161">
    <property type="component" value="Unassembled WGS sequence"/>
</dbReference>
<dbReference type="EMBL" id="KZ452002">
    <property type="protein sequence ID" value="PKA52474.1"/>
    <property type="molecule type" value="Genomic_DNA"/>
</dbReference>
<feature type="domain" description="DUF668" evidence="1">
    <location>
        <begin position="331"/>
        <end position="426"/>
    </location>
</feature>
<evidence type="ECO:0000313" key="3">
    <source>
        <dbReference type="EMBL" id="PKA52474.1"/>
    </source>
</evidence>
<evidence type="ECO:0008006" key="5">
    <source>
        <dbReference type="Google" id="ProtNLM"/>
    </source>
</evidence>
<dbReference type="Pfam" id="PF05003">
    <property type="entry name" value="DUF668"/>
    <property type="match status" value="1"/>
</dbReference>
<name>A0A2I0AAA5_9ASPA</name>
<accession>A0A2I0AAA5</accession>
<dbReference type="InterPro" id="IPR021864">
    <property type="entry name" value="DUF3475"/>
</dbReference>
<sequence length="542" mass="59796">MVVPNPKDWLSNNNRQHITAAAAVAGGGGKVTVGILSFEAAAAMSRLVSLHRSLADAEILRLRSDAMRSPGVAYLTSTDQFFLLRLACAELLADLDAAAVVVSRFAGRCSREPLSSFERTYSEVKTGSAAAAGTIRYFSSKGIERRVKQMEKCISTVGRLFVEMEVLSEMEAVERKMAAKYGRHSGPIPVQKPDRMHGELLKGDLKAQAKTVARLKDESLWSKTFDFAVGLMCRAVLAIFARICSVFGPFVPGLPPIIVSGSRMSFFPFNPKFKLYPRFTGRNHSSGPMERMPAAKEVAIRNSCPIVGREKEAEPKLPQECKRALQPAARTVGGSGLAFQYASVIVSAEEVMRIMSGAEEAEEGEEAAARDEIYRLLPARLHGAVRGKLKEEWMKRGAADGGLADGWLEAVERIFRWLGPVARDTLQWQDERTMDRRQRLDTRPRVLALQTLLFSDMEKTEAAIAEVLVGLSCICCSIAVPCRTTAQQQPLAEQQLNSSLLPNSSSKRYYKNVPSVLLRQLSIQDSMRAHSLIVLCRNRCQM</sequence>
<dbReference type="PANTHER" id="PTHR31371:SF13">
    <property type="entry name" value="OS05G0457600 PROTEIN"/>
    <property type="match status" value="1"/>
</dbReference>
<evidence type="ECO:0000259" key="1">
    <source>
        <dbReference type="Pfam" id="PF05003"/>
    </source>
</evidence>
<keyword evidence="4" id="KW-1185">Reference proteome</keyword>
<reference evidence="3 4" key="1">
    <citation type="journal article" date="2017" name="Nature">
        <title>The Apostasia genome and the evolution of orchids.</title>
        <authorList>
            <person name="Zhang G.Q."/>
            <person name="Liu K.W."/>
            <person name="Li Z."/>
            <person name="Lohaus R."/>
            <person name="Hsiao Y.Y."/>
            <person name="Niu S.C."/>
            <person name="Wang J.Y."/>
            <person name="Lin Y.C."/>
            <person name="Xu Q."/>
            <person name="Chen L.J."/>
            <person name="Yoshida K."/>
            <person name="Fujiwara S."/>
            <person name="Wang Z.W."/>
            <person name="Zhang Y.Q."/>
            <person name="Mitsuda N."/>
            <person name="Wang M."/>
            <person name="Liu G.H."/>
            <person name="Pecoraro L."/>
            <person name="Huang H.X."/>
            <person name="Xiao X.J."/>
            <person name="Lin M."/>
            <person name="Wu X.Y."/>
            <person name="Wu W.L."/>
            <person name="Chen Y.Y."/>
            <person name="Chang S.B."/>
            <person name="Sakamoto S."/>
            <person name="Ohme-Takagi M."/>
            <person name="Yagi M."/>
            <person name="Zeng S.J."/>
            <person name="Shen C.Y."/>
            <person name="Yeh C.M."/>
            <person name="Luo Y.B."/>
            <person name="Tsai W.C."/>
            <person name="Van de Peer Y."/>
            <person name="Liu Z.J."/>
        </authorList>
    </citation>
    <scope>NUCLEOTIDE SEQUENCE [LARGE SCALE GENOMIC DNA]</scope>
    <source>
        <strain evidence="4">cv. Shenzhen</strain>
        <tissue evidence="3">Stem</tissue>
    </source>
</reference>
<gene>
    <name evidence="3" type="ORF">AXF42_Ash019100</name>
</gene>
<evidence type="ECO:0000313" key="4">
    <source>
        <dbReference type="Proteomes" id="UP000236161"/>
    </source>
</evidence>
<feature type="domain" description="DUF3475" evidence="2">
    <location>
        <begin position="35"/>
        <end position="91"/>
    </location>
</feature>
<dbReference type="Pfam" id="PF11961">
    <property type="entry name" value="DUF3475"/>
    <property type="match status" value="1"/>
</dbReference>
<dbReference type="OrthoDB" id="673374at2759"/>
<protein>
    <recommendedName>
        <fullName evidence="5">DUF668 domain-containing protein</fullName>
    </recommendedName>
</protein>
<organism evidence="3 4">
    <name type="scientific">Apostasia shenzhenica</name>
    <dbReference type="NCBI Taxonomy" id="1088818"/>
    <lineage>
        <taxon>Eukaryota</taxon>
        <taxon>Viridiplantae</taxon>
        <taxon>Streptophyta</taxon>
        <taxon>Embryophyta</taxon>
        <taxon>Tracheophyta</taxon>
        <taxon>Spermatophyta</taxon>
        <taxon>Magnoliopsida</taxon>
        <taxon>Liliopsida</taxon>
        <taxon>Asparagales</taxon>
        <taxon>Orchidaceae</taxon>
        <taxon>Apostasioideae</taxon>
        <taxon>Apostasia</taxon>
    </lineage>
</organism>
<dbReference type="AlphaFoldDB" id="A0A2I0AAA5"/>
<dbReference type="InterPro" id="IPR007700">
    <property type="entry name" value="DUF668"/>
</dbReference>